<dbReference type="InterPro" id="IPR002156">
    <property type="entry name" value="RNaseH_domain"/>
</dbReference>
<comment type="caution">
    <text evidence="2">The sequence shown here is derived from an EMBL/GenBank/DDBJ whole genome shotgun (WGS) entry which is preliminary data.</text>
</comment>
<dbReference type="InterPro" id="IPR012337">
    <property type="entry name" value="RNaseH-like_sf"/>
</dbReference>
<dbReference type="Pfam" id="PF13456">
    <property type="entry name" value="RVT_3"/>
    <property type="match status" value="1"/>
</dbReference>
<dbReference type="InterPro" id="IPR036397">
    <property type="entry name" value="RNaseH_sf"/>
</dbReference>
<evidence type="ECO:0000313" key="3">
    <source>
        <dbReference type="Proteomes" id="UP000236291"/>
    </source>
</evidence>
<dbReference type="EMBL" id="ASHM01059075">
    <property type="protein sequence ID" value="PNX89221.1"/>
    <property type="molecule type" value="Genomic_DNA"/>
</dbReference>
<sequence length="102" mass="11188">RAGEYSEAVGVSKVVTSRPKEAIQIGWKPPPSGWIRLNTEGSCDEDGRIGCGGVLRGSKGEWLRGYAKFIEKGNAYIAELRGVLEGLELARRMNFQASSFNR</sequence>
<evidence type="ECO:0000313" key="2">
    <source>
        <dbReference type="EMBL" id="PNX89221.1"/>
    </source>
</evidence>
<feature type="non-terminal residue" evidence="2">
    <location>
        <position position="1"/>
    </location>
</feature>
<dbReference type="Proteomes" id="UP000236291">
    <property type="component" value="Unassembled WGS sequence"/>
</dbReference>
<reference evidence="2 3" key="2">
    <citation type="journal article" date="2017" name="Front. Plant Sci.">
        <title>Gene Classification and Mining of Molecular Markers Useful in Red Clover (Trifolium pratense) Breeding.</title>
        <authorList>
            <person name="Istvanek J."/>
            <person name="Dluhosova J."/>
            <person name="Dluhos P."/>
            <person name="Patkova L."/>
            <person name="Nedelnik J."/>
            <person name="Repkova J."/>
        </authorList>
    </citation>
    <scope>NUCLEOTIDE SEQUENCE [LARGE SCALE GENOMIC DNA]</scope>
    <source>
        <strain evidence="3">cv. Tatra</strain>
        <tissue evidence="2">Young leaves</tissue>
    </source>
</reference>
<organism evidence="2 3">
    <name type="scientific">Trifolium pratense</name>
    <name type="common">Red clover</name>
    <dbReference type="NCBI Taxonomy" id="57577"/>
    <lineage>
        <taxon>Eukaryota</taxon>
        <taxon>Viridiplantae</taxon>
        <taxon>Streptophyta</taxon>
        <taxon>Embryophyta</taxon>
        <taxon>Tracheophyta</taxon>
        <taxon>Spermatophyta</taxon>
        <taxon>Magnoliopsida</taxon>
        <taxon>eudicotyledons</taxon>
        <taxon>Gunneridae</taxon>
        <taxon>Pentapetalae</taxon>
        <taxon>rosids</taxon>
        <taxon>fabids</taxon>
        <taxon>Fabales</taxon>
        <taxon>Fabaceae</taxon>
        <taxon>Papilionoideae</taxon>
        <taxon>50 kb inversion clade</taxon>
        <taxon>NPAAA clade</taxon>
        <taxon>Hologalegina</taxon>
        <taxon>IRL clade</taxon>
        <taxon>Trifolieae</taxon>
        <taxon>Trifolium</taxon>
    </lineage>
</organism>
<dbReference type="PANTHER" id="PTHR47723">
    <property type="entry name" value="OS05G0353850 PROTEIN"/>
    <property type="match status" value="1"/>
</dbReference>
<dbReference type="InterPro" id="IPR053151">
    <property type="entry name" value="RNase_H-like"/>
</dbReference>
<accession>A0A2K3MEK5</accession>
<feature type="domain" description="RNase H type-1" evidence="1">
    <location>
        <begin position="38"/>
        <end position="96"/>
    </location>
</feature>
<dbReference type="Gene3D" id="3.30.420.10">
    <property type="entry name" value="Ribonuclease H-like superfamily/Ribonuclease H"/>
    <property type="match status" value="1"/>
</dbReference>
<proteinExistence type="predicted"/>
<dbReference type="SUPFAM" id="SSF53098">
    <property type="entry name" value="Ribonuclease H-like"/>
    <property type="match status" value="1"/>
</dbReference>
<dbReference type="CDD" id="cd06222">
    <property type="entry name" value="RNase_H_like"/>
    <property type="match status" value="1"/>
</dbReference>
<protein>
    <submittedName>
        <fullName evidence="2">Ribonuclease H</fullName>
    </submittedName>
</protein>
<reference evidence="2 3" key="1">
    <citation type="journal article" date="2014" name="Am. J. Bot.">
        <title>Genome assembly and annotation for red clover (Trifolium pratense; Fabaceae).</title>
        <authorList>
            <person name="Istvanek J."/>
            <person name="Jaros M."/>
            <person name="Krenek A."/>
            <person name="Repkova J."/>
        </authorList>
    </citation>
    <scope>NUCLEOTIDE SEQUENCE [LARGE SCALE GENOMIC DNA]</scope>
    <source>
        <strain evidence="3">cv. Tatra</strain>
        <tissue evidence="2">Young leaves</tissue>
    </source>
</reference>
<dbReference type="GO" id="GO:0003676">
    <property type="term" value="F:nucleic acid binding"/>
    <property type="evidence" value="ECO:0007669"/>
    <property type="project" value="InterPro"/>
</dbReference>
<dbReference type="PANTHER" id="PTHR47723:SF19">
    <property type="entry name" value="POLYNUCLEOTIDYL TRANSFERASE, RIBONUCLEASE H-LIKE SUPERFAMILY PROTEIN"/>
    <property type="match status" value="1"/>
</dbReference>
<evidence type="ECO:0000259" key="1">
    <source>
        <dbReference type="Pfam" id="PF13456"/>
    </source>
</evidence>
<name>A0A2K3MEK5_TRIPR</name>
<gene>
    <name evidence="2" type="ORF">L195_g045338</name>
</gene>
<dbReference type="InterPro" id="IPR044730">
    <property type="entry name" value="RNase_H-like_dom_plant"/>
</dbReference>
<dbReference type="AlphaFoldDB" id="A0A2K3MEK5"/>
<dbReference type="GO" id="GO:0004523">
    <property type="term" value="F:RNA-DNA hybrid ribonuclease activity"/>
    <property type="evidence" value="ECO:0007669"/>
    <property type="project" value="InterPro"/>
</dbReference>